<evidence type="ECO:0000256" key="1">
    <source>
        <dbReference type="SAM" id="MobiDB-lite"/>
    </source>
</evidence>
<protein>
    <submittedName>
        <fullName evidence="2">Uncharacterized protein</fullName>
    </submittedName>
</protein>
<name>N1QQU5_AEGTA</name>
<reference evidence="2" key="1">
    <citation type="submission" date="2015-06" db="UniProtKB">
        <authorList>
            <consortium name="EnsemblPlants"/>
        </authorList>
    </citation>
    <scope>IDENTIFICATION</scope>
</reference>
<dbReference type="AlphaFoldDB" id="N1QQU5"/>
<accession>N1QQU5</accession>
<feature type="compositionally biased region" description="Polar residues" evidence="1">
    <location>
        <begin position="310"/>
        <end position="322"/>
    </location>
</feature>
<feature type="compositionally biased region" description="Basic and acidic residues" evidence="1">
    <location>
        <begin position="296"/>
        <end position="307"/>
    </location>
</feature>
<sequence length="465" mass="52443">MKGRIEVMRSLCKVLDTNFEDKLKELGQWEELDEGTIEWKTVESRLERTIQTLLEVRDERYKQGSKLENPTDQFQLKECGTKVIQQWKSNDAPASRIVDFSEALAFYDAASATESSTQLTGSKALNIDSIKKVEFVSVDSIKKINKEILLQNSLELKKLKGKFDRLKNKLFSLIHKNHLQLSLADFVFEMKVESNKDYFSARKKLKEAISNVKAQVVKRKEIIMRTEMLKLAIDQSMPLANIEGFIQVIKRQVDVLVQDEGKPYIYDCEDINSILDKLQSIASEKKAPQNSGSKLRIKELVPEKGMQEKASGTSRASFSLSAANAGKESREKPAACLRSSSRLKEKRTQPELRGTMSLSVQVLPQQESSSSQSGEEDHSGETSRASFSLSAANASKESRAVAQKKPAAGLGSSSRLKETQTQLFLSILMPLSLLQKCYMIIMHPNWRSRRSLKENLKSEFQSVCC</sequence>
<feature type="compositionally biased region" description="Low complexity" evidence="1">
    <location>
        <begin position="357"/>
        <end position="373"/>
    </location>
</feature>
<evidence type="ECO:0000313" key="2">
    <source>
        <dbReference type="EnsemblPlants" id="EMT00622"/>
    </source>
</evidence>
<feature type="region of interest" description="Disordered" evidence="1">
    <location>
        <begin position="285"/>
        <end position="390"/>
    </location>
</feature>
<organism evidence="2">
    <name type="scientific">Aegilops tauschii</name>
    <name type="common">Tausch's goatgrass</name>
    <name type="synonym">Aegilops squarrosa</name>
    <dbReference type="NCBI Taxonomy" id="37682"/>
    <lineage>
        <taxon>Eukaryota</taxon>
        <taxon>Viridiplantae</taxon>
        <taxon>Streptophyta</taxon>
        <taxon>Embryophyta</taxon>
        <taxon>Tracheophyta</taxon>
        <taxon>Spermatophyta</taxon>
        <taxon>Magnoliopsida</taxon>
        <taxon>Liliopsida</taxon>
        <taxon>Poales</taxon>
        <taxon>Poaceae</taxon>
        <taxon>BOP clade</taxon>
        <taxon>Pooideae</taxon>
        <taxon>Triticodae</taxon>
        <taxon>Triticeae</taxon>
        <taxon>Triticinae</taxon>
        <taxon>Aegilops</taxon>
    </lineage>
</organism>
<proteinExistence type="predicted"/>
<dbReference type="EnsemblPlants" id="EMT00622">
    <property type="protein sequence ID" value="EMT00622"/>
    <property type="gene ID" value="F775_24618"/>
</dbReference>